<dbReference type="PANTHER" id="PTHR23345:SF15">
    <property type="entry name" value="VITELLOGENIN 1-RELATED"/>
    <property type="match status" value="1"/>
</dbReference>
<evidence type="ECO:0000256" key="2">
    <source>
        <dbReference type="ARBA" id="ARBA00022761"/>
    </source>
</evidence>
<evidence type="ECO:0000256" key="6">
    <source>
        <dbReference type="SAM" id="MobiDB-lite"/>
    </source>
</evidence>
<organism evidence="8 9">
    <name type="scientific">Coptotermes formosanus</name>
    <name type="common">Formosan subterranean termite</name>
    <dbReference type="NCBI Taxonomy" id="36987"/>
    <lineage>
        <taxon>Eukaryota</taxon>
        <taxon>Metazoa</taxon>
        <taxon>Ecdysozoa</taxon>
        <taxon>Arthropoda</taxon>
        <taxon>Hexapoda</taxon>
        <taxon>Insecta</taxon>
        <taxon>Pterygota</taxon>
        <taxon>Neoptera</taxon>
        <taxon>Polyneoptera</taxon>
        <taxon>Dictyoptera</taxon>
        <taxon>Blattodea</taxon>
        <taxon>Blattoidea</taxon>
        <taxon>Termitoidae</taxon>
        <taxon>Rhinotermitidae</taxon>
        <taxon>Coptotermes</taxon>
    </lineage>
</organism>
<evidence type="ECO:0000259" key="7">
    <source>
        <dbReference type="PROSITE" id="PS51211"/>
    </source>
</evidence>
<comment type="caution">
    <text evidence="5">Lacks conserved residue(s) required for the propagation of feature annotation.</text>
</comment>
<dbReference type="GO" id="GO:0005319">
    <property type="term" value="F:lipid transporter activity"/>
    <property type="evidence" value="ECO:0007669"/>
    <property type="project" value="InterPro"/>
</dbReference>
<comment type="caution">
    <text evidence="8">The sequence shown here is derived from an EMBL/GenBank/DDBJ whole genome shotgun (WGS) entry which is preliminary data.</text>
</comment>
<dbReference type="InterPro" id="IPR015816">
    <property type="entry name" value="Vitellinogen_b-sht_N"/>
</dbReference>
<dbReference type="SMART" id="SM00638">
    <property type="entry name" value="LPD_N"/>
    <property type="match status" value="1"/>
</dbReference>
<feature type="region of interest" description="Disordered" evidence="6">
    <location>
        <begin position="309"/>
        <end position="339"/>
    </location>
</feature>
<dbReference type="Gene3D" id="1.25.10.20">
    <property type="entry name" value="Vitellinogen, superhelical"/>
    <property type="match status" value="1"/>
</dbReference>
<dbReference type="OrthoDB" id="160294at2759"/>
<dbReference type="InterPro" id="IPR050733">
    <property type="entry name" value="Vitellogenin/Apolipophorin"/>
</dbReference>
<feature type="compositionally biased region" description="Basic and acidic residues" evidence="6">
    <location>
        <begin position="309"/>
        <end position="326"/>
    </location>
</feature>
<dbReference type="InterPro" id="IPR015819">
    <property type="entry name" value="Lipid_transp_b-sht_shell"/>
</dbReference>
<dbReference type="Proteomes" id="UP000502823">
    <property type="component" value="Unassembled WGS sequence"/>
</dbReference>
<keyword evidence="3" id="KW-1015">Disulfide bond</keyword>
<evidence type="ECO:0000313" key="9">
    <source>
        <dbReference type="Proteomes" id="UP000502823"/>
    </source>
</evidence>
<feature type="domain" description="Vitellogenin" evidence="7">
    <location>
        <begin position="1"/>
        <end position="774"/>
    </location>
</feature>
<dbReference type="EMBL" id="BLKM01000597">
    <property type="protein sequence ID" value="GFG36045.1"/>
    <property type="molecule type" value="Genomic_DNA"/>
</dbReference>
<dbReference type="Gene3D" id="2.30.230.10">
    <property type="entry name" value="Lipovitellin, beta-sheet shell regions, chain A"/>
    <property type="match status" value="1"/>
</dbReference>
<protein>
    <recommendedName>
        <fullName evidence="7">Vitellogenin domain-containing protein</fullName>
    </recommendedName>
</protein>
<feature type="non-terminal residue" evidence="8">
    <location>
        <position position="1"/>
    </location>
</feature>
<dbReference type="PANTHER" id="PTHR23345">
    <property type="entry name" value="VITELLOGENIN-RELATED"/>
    <property type="match status" value="1"/>
</dbReference>
<dbReference type="Pfam" id="PF01347">
    <property type="entry name" value="Vitellogenin_N"/>
    <property type="match status" value="1"/>
</dbReference>
<reference evidence="9" key="1">
    <citation type="submission" date="2020-01" db="EMBL/GenBank/DDBJ databases">
        <title>Draft genome sequence of the Termite Coptotermes fromosanus.</title>
        <authorList>
            <person name="Itakura S."/>
            <person name="Yosikawa Y."/>
            <person name="Umezawa K."/>
        </authorList>
    </citation>
    <scope>NUCLEOTIDE SEQUENCE [LARGE SCALE GENOMIC DNA]</scope>
</reference>
<evidence type="ECO:0000256" key="4">
    <source>
        <dbReference type="ARBA" id="ARBA00023180"/>
    </source>
</evidence>
<dbReference type="InParanoid" id="A0A6L2PZZ8"/>
<keyword evidence="2" id="KW-0758">Storage protein</keyword>
<sequence length="788" mass="89444">WRPRLEHTFSLDGRTVAGVPSLGQGQHTGIHYYGSLRVQRDINGVLLMKFQNMTYTKFHENLPEGWWSSRHTGRDNFRELPLTTSTVAVKLGRHGIEMMKMKAGLHDWEMNLIQGMVSQLQVDYRALKTSNKGKKNQINTTYKVMENSVFGRCEVTYEVTRIPRAVVLARPEWFPSAEKCGHMNFFEIFKTRNFTNCEYSAEFHFGLPASKKCHPGGNACDDFWKRASVTRISGCGDQNDFRILQSETNSRVITNLHLHKGTEASVSSYVTMNLASTKQTSRRFSLPDETVELGDLKFKFTHTKEEKDMCSVHKQDEEETAGKTEEATGNVTSPTMQDKSTIDEIPKATLTANLNTTQKTAMNKERNQWEFGLRGLHYPPHQPLIAYASVLTEYEGISQKSQKFKETIADIAKDFEMSKVIHDEMSLEKVLVAVRICRTMTLFDLKRAVENVVFQPWNKRQQLSESKLYRDILVMCGTNPAFQILKTWIEERKLEGEDASGVLATLPAHLQTPGPDIVRQFYELIQTSAIRDDQQLKTTSILAFSHLVRAACVDKRTRYAHYTDEVFDATCELHQVSRYVAWLSSMLRSEQSLQRVCIAALGNTGALSALNPLQSLAEDTNISPYLRASAVISMKYQALRVPEQTSPILLSLYHDVGQPVAVRVAAASMLFYTKPELVLLQRIAVSTWYDPSMAVATFVRSSLTSFADLEDPIFSELSRYARMVLPLVRPVPLEMHTSHNVLWSRVSGDLQQIVMNQLSYEGSVDATNLYYRYTQRLGGLSRVPFQVS</sequence>
<evidence type="ECO:0000256" key="1">
    <source>
        <dbReference type="ARBA" id="ARBA00022729"/>
    </source>
</evidence>
<dbReference type="AlphaFoldDB" id="A0A6L2PZZ8"/>
<evidence type="ECO:0000313" key="8">
    <source>
        <dbReference type="EMBL" id="GFG36045.1"/>
    </source>
</evidence>
<dbReference type="SUPFAM" id="SSF56968">
    <property type="entry name" value="Lipovitellin-phosvitin complex, beta-sheet shell regions"/>
    <property type="match status" value="1"/>
</dbReference>
<evidence type="ECO:0000256" key="5">
    <source>
        <dbReference type="PROSITE-ProRule" id="PRU00557"/>
    </source>
</evidence>
<gene>
    <name evidence="8" type="ORF">Cfor_00009</name>
</gene>
<dbReference type="InterPro" id="IPR011030">
    <property type="entry name" value="Lipovitellin_superhlx_dom"/>
</dbReference>
<keyword evidence="4" id="KW-0325">Glycoprotein</keyword>
<proteinExistence type="predicted"/>
<dbReference type="SUPFAM" id="SSF48431">
    <property type="entry name" value="Lipovitellin-phosvitin complex, superhelical domain"/>
    <property type="match status" value="1"/>
</dbReference>
<dbReference type="InterPro" id="IPR001747">
    <property type="entry name" value="Vitellogenin_N"/>
</dbReference>
<feature type="compositionally biased region" description="Polar residues" evidence="6">
    <location>
        <begin position="330"/>
        <end position="339"/>
    </location>
</feature>
<dbReference type="PROSITE" id="PS51211">
    <property type="entry name" value="VITELLOGENIN"/>
    <property type="match status" value="1"/>
</dbReference>
<name>A0A6L2PZZ8_COPFO</name>
<keyword evidence="1" id="KW-0732">Signal</keyword>
<keyword evidence="9" id="KW-1185">Reference proteome</keyword>
<accession>A0A6L2PZZ8</accession>
<evidence type="ECO:0000256" key="3">
    <source>
        <dbReference type="ARBA" id="ARBA00023157"/>
    </source>
</evidence>